<dbReference type="AlphaFoldDB" id="A0A0F8ZS72"/>
<dbReference type="EMBL" id="LAZR01061830">
    <property type="protein sequence ID" value="KKK62791.1"/>
    <property type="molecule type" value="Genomic_DNA"/>
</dbReference>
<accession>A0A0F8ZS72</accession>
<name>A0A0F8ZS72_9ZZZZ</name>
<comment type="caution">
    <text evidence="1">The sequence shown here is derived from an EMBL/GenBank/DDBJ whole genome shotgun (WGS) entry which is preliminary data.</text>
</comment>
<evidence type="ECO:0000313" key="1">
    <source>
        <dbReference type="EMBL" id="KKK62791.1"/>
    </source>
</evidence>
<protein>
    <submittedName>
        <fullName evidence="1">Uncharacterized protein</fullName>
    </submittedName>
</protein>
<reference evidence="1" key="1">
    <citation type="journal article" date="2015" name="Nature">
        <title>Complex archaea that bridge the gap between prokaryotes and eukaryotes.</title>
        <authorList>
            <person name="Spang A."/>
            <person name="Saw J.H."/>
            <person name="Jorgensen S.L."/>
            <person name="Zaremba-Niedzwiedzka K."/>
            <person name="Martijn J."/>
            <person name="Lind A.E."/>
            <person name="van Eijk R."/>
            <person name="Schleper C."/>
            <person name="Guy L."/>
            <person name="Ettema T.J."/>
        </authorList>
    </citation>
    <scope>NUCLEOTIDE SEQUENCE</scope>
</reference>
<organism evidence="1">
    <name type="scientific">marine sediment metagenome</name>
    <dbReference type="NCBI Taxonomy" id="412755"/>
    <lineage>
        <taxon>unclassified sequences</taxon>
        <taxon>metagenomes</taxon>
        <taxon>ecological metagenomes</taxon>
    </lineage>
</organism>
<proteinExistence type="predicted"/>
<sequence>MSVQSATLTARANFKSILRNMDAAAKRAEKMNKAFLDVSKAMGTAEKVTRKYNKTVGKLGSSQGVTSRQANKLLVAIKSNTAAVRRMTTTLTPAIAKIRQIG</sequence>
<feature type="non-terminal residue" evidence="1">
    <location>
        <position position="102"/>
    </location>
</feature>
<gene>
    <name evidence="1" type="ORF">LCGC14_3000820</name>
</gene>